<reference evidence="11 12" key="1">
    <citation type="submission" date="2016-10" db="EMBL/GenBank/DDBJ databases">
        <title>Genome sequence of the basidiomycete white-rot fungus Trametes pubescens.</title>
        <authorList>
            <person name="Makela M.R."/>
            <person name="Granchi Z."/>
            <person name="Peng M."/>
            <person name="De Vries R.P."/>
            <person name="Grigoriev I."/>
            <person name="Riley R."/>
            <person name="Hilden K."/>
        </authorList>
    </citation>
    <scope>NUCLEOTIDE SEQUENCE [LARGE SCALE GENOMIC DNA]</scope>
    <source>
        <strain evidence="11 12">FBCC735</strain>
    </source>
</reference>
<evidence type="ECO:0000256" key="4">
    <source>
        <dbReference type="ARBA" id="ARBA00022801"/>
    </source>
</evidence>
<feature type="binding site" evidence="8">
    <location>
        <position position="545"/>
    </location>
    <ligand>
        <name>Ca(2+)</name>
        <dbReference type="ChEBI" id="CHEBI:29108"/>
    </ligand>
</feature>
<keyword evidence="3 8" id="KW-0479">Metal-binding</keyword>
<evidence type="ECO:0000256" key="2">
    <source>
        <dbReference type="ARBA" id="ARBA00022670"/>
    </source>
</evidence>
<keyword evidence="9" id="KW-0732">Signal</keyword>
<evidence type="ECO:0000256" key="6">
    <source>
        <dbReference type="ARBA" id="ARBA00022837"/>
    </source>
</evidence>
<dbReference type="InterPro" id="IPR050819">
    <property type="entry name" value="Tripeptidyl-peptidase_I"/>
</dbReference>
<feature type="chain" id="PRO_5012860744" evidence="9">
    <location>
        <begin position="18"/>
        <end position="548"/>
    </location>
</feature>
<dbReference type="GO" id="GO:0046872">
    <property type="term" value="F:metal ion binding"/>
    <property type="evidence" value="ECO:0007669"/>
    <property type="project" value="UniProtKB-UniRule"/>
</dbReference>
<keyword evidence="7" id="KW-0865">Zymogen</keyword>
<dbReference type="InterPro" id="IPR015366">
    <property type="entry name" value="S53_propep"/>
</dbReference>
<dbReference type="SUPFAM" id="SSF54897">
    <property type="entry name" value="Protease propeptides/inhibitors"/>
    <property type="match status" value="1"/>
</dbReference>
<dbReference type="PROSITE" id="PS51695">
    <property type="entry name" value="SEDOLISIN"/>
    <property type="match status" value="1"/>
</dbReference>
<keyword evidence="5" id="KW-0720">Serine protease</keyword>
<evidence type="ECO:0000256" key="8">
    <source>
        <dbReference type="PROSITE-ProRule" id="PRU01032"/>
    </source>
</evidence>
<comment type="caution">
    <text evidence="8">Lacks conserved residue(s) required for the propagation of feature annotation.</text>
</comment>
<feature type="domain" description="Peptidase S53" evidence="10">
    <location>
        <begin position="219"/>
        <end position="548"/>
    </location>
</feature>
<dbReference type="GO" id="GO:0008240">
    <property type="term" value="F:tripeptidyl-peptidase activity"/>
    <property type="evidence" value="ECO:0007669"/>
    <property type="project" value="TreeGrafter"/>
</dbReference>
<dbReference type="CDD" id="cd11377">
    <property type="entry name" value="Pro-peptidase_S53"/>
    <property type="match status" value="1"/>
</dbReference>
<dbReference type="PANTHER" id="PTHR14218:SF15">
    <property type="entry name" value="TRIPEPTIDYL-PEPTIDASE 1"/>
    <property type="match status" value="1"/>
</dbReference>
<organism evidence="11 12">
    <name type="scientific">Trametes pubescens</name>
    <name type="common">White-rot fungus</name>
    <dbReference type="NCBI Taxonomy" id="154538"/>
    <lineage>
        <taxon>Eukaryota</taxon>
        <taxon>Fungi</taxon>
        <taxon>Dikarya</taxon>
        <taxon>Basidiomycota</taxon>
        <taxon>Agaricomycotina</taxon>
        <taxon>Agaricomycetes</taxon>
        <taxon>Polyporales</taxon>
        <taxon>Polyporaceae</taxon>
        <taxon>Trametes</taxon>
    </lineage>
</organism>
<dbReference type="EMBL" id="MNAD01000234">
    <property type="protein sequence ID" value="OJT14809.1"/>
    <property type="molecule type" value="Genomic_DNA"/>
</dbReference>
<comment type="caution">
    <text evidence="11">The sequence shown here is derived from an EMBL/GenBank/DDBJ whole genome shotgun (WGS) entry which is preliminary data.</text>
</comment>
<dbReference type="OMA" id="CIEMAAI"/>
<dbReference type="AlphaFoldDB" id="A0A1M2W4M5"/>
<protein>
    <submittedName>
        <fullName evidence="11">Tripeptidyl-peptidase sed3</fullName>
    </submittedName>
</protein>
<proteinExistence type="predicted"/>
<gene>
    <name evidence="11" type="ORF">TRAPUB_8603</name>
</gene>
<dbReference type="GO" id="GO:0005576">
    <property type="term" value="C:extracellular region"/>
    <property type="evidence" value="ECO:0007669"/>
    <property type="project" value="UniProtKB-SubCell"/>
</dbReference>
<dbReference type="OrthoDB" id="409122at2759"/>
<dbReference type="InterPro" id="IPR030400">
    <property type="entry name" value="Sedolisin_dom"/>
</dbReference>
<sequence length="548" mass="57192">MLFFATILFSQLLMVFGRSIDRSKSSVTTRRSLPDGFTLRRSTAANLHPAGIFRFGFNVDSQNQTALHASLVATSDPLSSEYGQHLSKSQVGQWDFGSWVAQLSAPAPESVKTVLGWLQDHGLTPDAVSPSGNMLTVRMSLEKANSVLNANYSAYVHAATNTTIWRTLSYSVPAHVDEHLSFIYPTTQFIPPPVSAAVTTHVTDQATGNVGQIAACAEAITPQCLQKPYNIPSTPATTPGNGIVVGGSAAQVTDLNDLKTFLAQERPDIASAPFTMQLVNGTTVQGTGTSSATTAVGVQYTAGLATNVSTAVIYPGQEDDADGVQGLLDITNSLLAQDTPPLVFLTSVQYEEAAFHTAPEVAQSLCNAFAQLGARGTSVIVTSGGSGDTSRAMFPATCPYVTSVGSTQGTNPERAADFSAGGFSNVFPRPAYQLDAVDGYLRQLGNSSASSTNTTGRGYPDVSAQGAQFVVEVGGQVQSVNSTSASSATFAAVVALLNDRLLNAGKPPLGFLNPLLYSKGLPGLNDIISGSSSGPNGFTATTGWDRLV</sequence>
<evidence type="ECO:0000313" key="11">
    <source>
        <dbReference type="EMBL" id="OJT14809.1"/>
    </source>
</evidence>
<evidence type="ECO:0000259" key="10">
    <source>
        <dbReference type="PROSITE" id="PS51695"/>
    </source>
</evidence>
<evidence type="ECO:0000313" key="12">
    <source>
        <dbReference type="Proteomes" id="UP000184267"/>
    </source>
</evidence>
<dbReference type="InterPro" id="IPR036852">
    <property type="entry name" value="Peptidase_S8/S53_dom_sf"/>
</dbReference>
<dbReference type="CDD" id="cd04056">
    <property type="entry name" value="Peptidases_S53"/>
    <property type="match status" value="1"/>
</dbReference>
<dbReference type="GO" id="GO:0004252">
    <property type="term" value="F:serine-type endopeptidase activity"/>
    <property type="evidence" value="ECO:0007669"/>
    <property type="project" value="InterPro"/>
</dbReference>
<keyword evidence="6 8" id="KW-0106">Calcium</keyword>
<evidence type="ECO:0000256" key="3">
    <source>
        <dbReference type="ARBA" id="ARBA00022723"/>
    </source>
</evidence>
<feature type="binding site" evidence="8">
    <location>
        <position position="543"/>
    </location>
    <ligand>
        <name>Ca(2+)</name>
        <dbReference type="ChEBI" id="CHEBI:29108"/>
    </ligand>
</feature>
<keyword evidence="2" id="KW-0645">Protease</keyword>
<dbReference type="GO" id="GO:0006508">
    <property type="term" value="P:proteolysis"/>
    <property type="evidence" value="ECO:0007669"/>
    <property type="project" value="UniProtKB-KW"/>
</dbReference>
<evidence type="ECO:0000256" key="9">
    <source>
        <dbReference type="SAM" id="SignalP"/>
    </source>
</evidence>
<feature type="binding site" evidence="8">
    <location>
        <position position="527"/>
    </location>
    <ligand>
        <name>Ca(2+)</name>
        <dbReference type="ChEBI" id="CHEBI:29108"/>
    </ligand>
</feature>
<dbReference type="Proteomes" id="UP000184267">
    <property type="component" value="Unassembled WGS sequence"/>
</dbReference>
<comment type="cofactor">
    <cofactor evidence="8">
        <name>Ca(2+)</name>
        <dbReference type="ChEBI" id="CHEBI:29108"/>
    </cofactor>
    <text evidence="8">Binds 1 Ca(2+) ion per subunit.</text>
</comment>
<feature type="binding site" evidence="8">
    <location>
        <position position="526"/>
    </location>
    <ligand>
        <name>Ca(2+)</name>
        <dbReference type="ChEBI" id="CHEBI:29108"/>
    </ligand>
</feature>
<keyword evidence="4" id="KW-0378">Hydrolase</keyword>
<dbReference type="SMART" id="SM00944">
    <property type="entry name" value="Pro-kuma_activ"/>
    <property type="match status" value="1"/>
</dbReference>
<dbReference type="PANTHER" id="PTHR14218">
    <property type="entry name" value="PROTEASE S8 TRIPEPTIDYL PEPTIDASE I CLN2"/>
    <property type="match status" value="1"/>
</dbReference>
<feature type="signal peptide" evidence="9">
    <location>
        <begin position="1"/>
        <end position="17"/>
    </location>
</feature>
<dbReference type="Gene3D" id="3.40.50.200">
    <property type="entry name" value="Peptidase S8/S53 domain"/>
    <property type="match status" value="1"/>
</dbReference>
<dbReference type="STRING" id="154538.A0A1M2W4M5"/>
<name>A0A1M2W4M5_TRAPU</name>
<accession>A0A1M2W4M5</accession>
<comment type="subcellular location">
    <subcellularLocation>
        <location evidence="1">Secreted</location>
        <location evidence="1">Extracellular space</location>
    </subcellularLocation>
</comment>
<dbReference type="Pfam" id="PF09286">
    <property type="entry name" value="Pro-kuma_activ"/>
    <property type="match status" value="1"/>
</dbReference>
<keyword evidence="12" id="KW-1185">Reference proteome</keyword>
<evidence type="ECO:0000256" key="1">
    <source>
        <dbReference type="ARBA" id="ARBA00004239"/>
    </source>
</evidence>
<dbReference type="SUPFAM" id="SSF52743">
    <property type="entry name" value="Subtilisin-like"/>
    <property type="match status" value="1"/>
</dbReference>
<evidence type="ECO:0000256" key="5">
    <source>
        <dbReference type="ARBA" id="ARBA00022825"/>
    </source>
</evidence>
<evidence type="ECO:0000256" key="7">
    <source>
        <dbReference type="ARBA" id="ARBA00023145"/>
    </source>
</evidence>